<reference evidence="1" key="1">
    <citation type="submission" date="2016-05" db="EMBL/GenBank/DDBJ databases">
        <title>WGS assembly of Xenopus laevis.</title>
        <authorList>
            <person name="Session A."/>
            <person name="Uno Y."/>
            <person name="Kwon T."/>
            <person name="Chapman J."/>
            <person name="Toyoda A."/>
            <person name="Takahashi S."/>
            <person name="Fukui A."/>
            <person name="Hikosaka A."/>
            <person name="Putnam N."/>
            <person name="Stites J."/>
            <person name="Van Heeringen S."/>
            <person name="Quigley I."/>
            <person name="Heinz S."/>
            <person name="Hellsten U."/>
            <person name="Lyons J."/>
            <person name="Suzuki A."/>
            <person name="Kondo M."/>
            <person name="Ogino H."/>
            <person name="Ochi H."/>
            <person name="Bogdanovic O."/>
            <person name="Lister R."/>
            <person name="Georgiou G."/>
            <person name="Paranjpe S."/>
            <person name="Van Kruijsbergen I."/>
            <person name="Mozaffari S."/>
            <person name="Shu S."/>
            <person name="Schmutz J."/>
            <person name="Jenkins J."/>
            <person name="Grimwood J."/>
            <person name="Carlson J."/>
            <person name="Mitros T."/>
            <person name="Simakov O."/>
            <person name="Heald R."/>
            <person name="Miller K."/>
            <person name="Haudenschild C."/>
            <person name="Kuroki Y."/>
            <person name="Tanaka T."/>
            <person name="Michiue T."/>
            <person name="Watanabe M."/>
            <person name="Kinoshita T."/>
            <person name="Ohta Y."/>
            <person name="Mawaribuchi S."/>
            <person name="Suzuki Y."/>
            <person name="Haramoto Y."/>
            <person name="Yamamoto T."/>
            <person name="Takagi C."/>
            <person name="Kitzman J."/>
            <person name="Shendure J."/>
            <person name="Nakayama T."/>
            <person name="Izutsu Y."/>
            <person name="Robert J."/>
            <person name="Dichmann D."/>
            <person name="Flajnik M."/>
            <person name="Houston D."/>
            <person name="Marcotte E."/>
            <person name="Wallingford J."/>
            <person name="Ito Y."/>
            <person name="Asashima M."/>
            <person name="Ueno N."/>
            <person name="Matsuda Y."/>
            <person name="Jan Veenstra G."/>
            <person name="Fujiyama A."/>
            <person name="Harland R."/>
            <person name="Taira M."/>
            <person name="Rokhsar D.S."/>
        </authorList>
    </citation>
    <scope>NUCLEOTIDE SEQUENCE</scope>
    <source>
        <strain evidence="1">J</strain>
        <tissue evidence="1">Blood</tissue>
    </source>
</reference>
<protein>
    <submittedName>
        <fullName evidence="1">Uncharacterized protein</fullName>
    </submittedName>
</protein>
<gene>
    <name evidence="1" type="ORF">XELAEV_18002030mg</name>
</gene>
<dbReference type="EMBL" id="KV467435">
    <property type="protein sequence ID" value="OCT56120.1"/>
    <property type="molecule type" value="Genomic_DNA"/>
</dbReference>
<dbReference type="AlphaFoldDB" id="A0A974GZ25"/>
<accession>A0A974GZ25</accession>
<sequence length="144" mass="16351">MMNTRPHTHSGQDIGHIIQYSMTSTRETTTSILVGLLTSTTKGRQGQAATEWTRLSLQPIWHTPTFGRYMIYTPPGIDTFVRDTFVPPPEQTLLHSMTSIYSTLRRVPRFGTLGSTRLFGTRLSLPPRNVRTCVYPVVTCYPEY</sequence>
<name>A0A974GZ25_XENLA</name>
<evidence type="ECO:0000313" key="1">
    <source>
        <dbReference type="EMBL" id="OCT56120.1"/>
    </source>
</evidence>
<proteinExistence type="predicted"/>
<dbReference type="Proteomes" id="UP000694892">
    <property type="component" value="Unassembled WGS sequence"/>
</dbReference>
<organism evidence="1">
    <name type="scientific">Xenopus laevis</name>
    <name type="common">African clawed frog</name>
    <dbReference type="NCBI Taxonomy" id="8355"/>
    <lineage>
        <taxon>Eukaryota</taxon>
        <taxon>Metazoa</taxon>
        <taxon>Chordata</taxon>
        <taxon>Craniata</taxon>
        <taxon>Vertebrata</taxon>
        <taxon>Euteleostomi</taxon>
        <taxon>Amphibia</taxon>
        <taxon>Batrachia</taxon>
        <taxon>Anura</taxon>
        <taxon>Pipoidea</taxon>
        <taxon>Pipidae</taxon>
        <taxon>Xenopodinae</taxon>
        <taxon>Xenopus</taxon>
        <taxon>Xenopus</taxon>
    </lineage>
</organism>